<feature type="region of interest" description="Disordered" evidence="1">
    <location>
        <begin position="1"/>
        <end position="21"/>
    </location>
</feature>
<accession>A0AAV6TDD6</accession>
<dbReference type="AlphaFoldDB" id="A0AAV6TDD6"/>
<evidence type="ECO:0000313" key="3">
    <source>
        <dbReference type="Proteomes" id="UP000827092"/>
    </source>
</evidence>
<sequence length="99" mass="10875">MFGHPFRHVGSTKAKSTANPKYHIKDSSVIADGRCGHGPGTNQREMMTLRLLENSSFMAGGYCNRNPQHERGSTGLPHPVGKGKHTMIPSMWQACVQDI</sequence>
<feature type="region of interest" description="Disordered" evidence="1">
    <location>
        <begin position="62"/>
        <end position="85"/>
    </location>
</feature>
<name>A0AAV6TDD6_9ARAC</name>
<comment type="caution">
    <text evidence="2">The sequence shown here is derived from an EMBL/GenBank/DDBJ whole genome shotgun (WGS) entry which is preliminary data.</text>
</comment>
<dbReference type="EMBL" id="JAFNEN010006481">
    <property type="protein sequence ID" value="KAG8155905.1"/>
    <property type="molecule type" value="Genomic_DNA"/>
</dbReference>
<reference evidence="2 3" key="1">
    <citation type="journal article" date="2022" name="Nat. Ecol. Evol.">
        <title>A masculinizing supergene underlies an exaggerated male reproductive morph in a spider.</title>
        <authorList>
            <person name="Hendrickx F."/>
            <person name="De Corte Z."/>
            <person name="Sonet G."/>
            <person name="Van Belleghem S.M."/>
            <person name="Kostlbacher S."/>
            <person name="Vangestel C."/>
        </authorList>
    </citation>
    <scope>NUCLEOTIDE SEQUENCE [LARGE SCALE GENOMIC DNA]</scope>
    <source>
        <strain evidence="2">W744_W776</strain>
    </source>
</reference>
<gene>
    <name evidence="2" type="ORF">JTE90_012432</name>
</gene>
<organism evidence="2 3">
    <name type="scientific">Oedothorax gibbosus</name>
    <dbReference type="NCBI Taxonomy" id="931172"/>
    <lineage>
        <taxon>Eukaryota</taxon>
        <taxon>Metazoa</taxon>
        <taxon>Ecdysozoa</taxon>
        <taxon>Arthropoda</taxon>
        <taxon>Chelicerata</taxon>
        <taxon>Arachnida</taxon>
        <taxon>Araneae</taxon>
        <taxon>Araneomorphae</taxon>
        <taxon>Entelegynae</taxon>
        <taxon>Araneoidea</taxon>
        <taxon>Linyphiidae</taxon>
        <taxon>Erigoninae</taxon>
        <taxon>Oedothorax</taxon>
    </lineage>
</organism>
<evidence type="ECO:0000313" key="2">
    <source>
        <dbReference type="EMBL" id="KAG8155905.1"/>
    </source>
</evidence>
<evidence type="ECO:0000256" key="1">
    <source>
        <dbReference type="SAM" id="MobiDB-lite"/>
    </source>
</evidence>
<protein>
    <submittedName>
        <fullName evidence="2">Uncharacterized protein</fullName>
    </submittedName>
</protein>
<dbReference type="Proteomes" id="UP000827092">
    <property type="component" value="Unassembled WGS sequence"/>
</dbReference>
<proteinExistence type="predicted"/>
<keyword evidence="3" id="KW-1185">Reference proteome</keyword>